<evidence type="ECO:0000256" key="1">
    <source>
        <dbReference type="ARBA" id="ARBA00022485"/>
    </source>
</evidence>
<dbReference type="PANTHER" id="PTHR43687:SF1">
    <property type="entry name" value="FERREDOXIN III"/>
    <property type="match status" value="1"/>
</dbReference>
<comment type="subunit">
    <text evidence="6">Interacts with the cytoplasmic NapA precursor.</text>
</comment>
<feature type="domain" description="4Fe-4S ferredoxin-type" evidence="7">
    <location>
        <begin position="132"/>
        <end position="161"/>
    </location>
</feature>
<feature type="binding site" evidence="6">
    <location>
        <position position="38"/>
    </location>
    <ligand>
        <name>[4Fe-4S] cluster</name>
        <dbReference type="ChEBI" id="CHEBI:49883"/>
        <label>1</label>
    </ligand>
</feature>
<dbReference type="InterPro" id="IPR017896">
    <property type="entry name" value="4Fe4S_Fe-S-bd"/>
</dbReference>
<feature type="domain" description="4Fe-4S ferredoxin-type" evidence="7">
    <location>
        <begin position="27"/>
        <end position="58"/>
    </location>
</feature>
<feature type="binding site" evidence="6">
    <location>
        <position position="44"/>
    </location>
    <ligand>
        <name>[4Fe-4S] cluster</name>
        <dbReference type="ChEBI" id="CHEBI:49883"/>
        <label>1</label>
    </ligand>
</feature>
<dbReference type="PROSITE" id="PS51379">
    <property type="entry name" value="4FE4S_FER_2"/>
    <property type="match status" value="3"/>
</dbReference>
<evidence type="ECO:0000313" key="9">
    <source>
        <dbReference type="Proteomes" id="UP001171945"/>
    </source>
</evidence>
<feature type="binding site" evidence="6">
    <location>
        <position position="144"/>
    </location>
    <ligand>
        <name>[4Fe-4S] cluster</name>
        <dbReference type="ChEBI" id="CHEBI:49883"/>
        <label>3</label>
    </ligand>
</feature>
<accession>A0ABT7VQX9</accession>
<feature type="binding site" evidence="6">
    <location>
        <position position="141"/>
    </location>
    <ligand>
        <name>[4Fe-4S] cluster</name>
        <dbReference type="ChEBI" id="CHEBI:49883"/>
        <label>3</label>
    </ligand>
</feature>
<keyword evidence="4 6" id="KW-0408">Iron</keyword>
<feature type="binding site" evidence="6">
    <location>
        <position position="70"/>
    </location>
    <ligand>
        <name>[4Fe-4S] cluster</name>
        <dbReference type="ChEBI" id="CHEBI:49883"/>
        <label>2</label>
    </ligand>
</feature>
<evidence type="ECO:0000259" key="7">
    <source>
        <dbReference type="PROSITE" id="PS51379"/>
    </source>
</evidence>
<dbReference type="SUPFAM" id="SSF54862">
    <property type="entry name" value="4Fe-4S ferredoxins"/>
    <property type="match status" value="1"/>
</dbReference>
<keyword evidence="2 6" id="KW-0479">Metal-binding</keyword>
<evidence type="ECO:0000256" key="2">
    <source>
        <dbReference type="ARBA" id="ARBA00022723"/>
    </source>
</evidence>
<evidence type="ECO:0000256" key="3">
    <source>
        <dbReference type="ARBA" id="ARBA00022737"/>
    </source>
</evidence>
<dbReference type="CDD" id="cd10564">
    <property type="entry name" value="NapF_like"/>
    <property type="match status" value="1"/>
</dbReference>
<dbReference type="NCBIfam" id="TIGR00402">
    <property type="entry name" value="napF"/>
    <property type="match status" value="1"/>
</dbReference>
<dbReference type="Gene3D" id="3.30.70.20">
    <property type="match status" value="2"/>
</dbReference>
<sequence length="163" mass="18102">MATFSISRLQFLRGDFSGKQQPLRPPWSPSETEFTTKCERCGECIKVCPEGILEKGRGGFPQVNFKRGECTFCGLCADHCPNNVLQRIENIPPWQIKAYIETNCLAKQGVICLTCRENCELKAIQLPLSPVAVPIVNLEECSGCGACYQICPVTAITIRLMDK</sequence>
<feature type="binding site" evidence="6">
    <location>
        <position position="48"/>
    </location>
    <ligand>
        <name>[4Fe-4S] cluster</name>
        <dbReference type="ChEBI" id="CHEBI:49883"/>
        <label>1</label>
    </ligand>
</feature>
<feature type="binding site" evidence="6">
    <location>
        <position position="41"/>
    </location>
    <ligand>
        <name>[4Fe-4S] cluster</name>
        <dbReference type="ChEBI" id="CHEBI:49883"/>
        <label>1</label>
    </ligand>
</feature>
<dbReference type="Proteomes" id="UP001171945">
    <property type="component" value="Unassembled WGS sequence"/>
</dbReference>
<feature type="binding site" evidence="6">
    <location>
        <position position="76"/>
    </location>
    <ligand>
        <name>[4Fe-4S] cluster</name>
        <dbReference type="ChEBI" id="CHEBI:49883"/>
        <label>2</label>
    </ligand>
</feature>
<dbReference type="InterPro" id="IPR017900">
    <property type="entry name" value="4Fe4S_Fe_S_CS"/>
</dbReference>
<comment type="caution">
    <text evidence="8">The sequence shown here is derived from an EMBL/GenBank/DDBJ whole genome shotgun (WGS) entry which is preliminary data.</text>
</comment>
<evidence type="ECO:0000256" key="6">
    <source>
        <dbReference type="HAMAP-Rule" id="MF_02201"/>
    </source>
</evidence>
<evidence type="ECO:0000256" key="5">
    <source>
        <dbReference type="ARBA" id="ARBA00023014"/>
    </source>
</evidence>
<feature type="binding site" evidence="6">
    <location>
        <position position="73"/>
    </location>
    <ligand>
        <name>[4Fe-4S] cluster</name>
        <dbReference type="ChEBI" id="CHEBI:49883"/>
        <label>2</label>
    </ligand>
</feature>
<comment type="subcellular location">
    <subcellularLocation>
        <location evidence="6">Cytoplasm</location>
    </subcellularLocation>
</comment>
<feature type="binding site" evidence="6">
    <location>
        <position position="151"/>
    </location>
    <ligand>
        <name>[4Fe-4S] cluster</name>
        <dbReference type="ChEBI" id="CHEBI:49883"/>
        <label>3</label>
    </ligand>
</feature>
<evidence type="ECO:0000256" key="4">
    <source>
        <dbReference type="ARBA" id="ARBA00023004"/>
    </source>
</evidence>
<proteinExistence type="inferred from homology"/>
<keyword evidence="5 6" id="KW-0411">Iron-sulfur</keyword>
<keyword evidence="1 6" id="KW-0004">4Fe-4S</keyword>
<comment type="function">
    <text evidence="6">Could be involved in the maturation of NapA, the catalytic subunit of the periplasmic nitrate reductase, before its export into the periplasm.</text>
</comment>
<feature type="binding site" evidence="6">
    <location>
        <position position="147"/>
    </location>
    <ligand>
        <name>[4Fe-4S] cluster</name>
        <dbReference type="ChEBI" id="CHEBI:49883"/>
        <label>3</label>
    </ligand>
</feature>
<dbReference type="Pfam" id="PF00037">
    <property type="entry name" value="Fer4"/>
    <property type="match status" value="1"/>
</dbReference>
<dbReference type="EMBL" id="JAUCGM010000050">
    <property type="protein sequence ID" value="MDM8562072.1"/>
    <property type="molecule type" value="Genomic_DNA"/>
</dbReference>
<organism evidence="8 9">
    <name type="scientific">Candidatus Marithioploca araucensis</name>
    <dbReference type="NCBI Taxonomy" id="70273"/>
    <lineage>
        <taxon>Bacteria</taxon>
        <taxon>Pseudomonadati</taxon>
        <taxon>Pseudomonadota</taxon>
        <taxon>Gammaproteobacteria</taxon>
        <taxon>Thiotrichales</taxon>
        <taxon>Thiotrichaceae</taxon>
        <taxon>Candidatus Marithioploca</taxon>
    </lineage>
</organism>
<keyword evidence="3 6" id="KW-0677">Repeat</keyword>
<evidence type="ECO:0000313" key="8">
    <source>
        <dbReference type="EMBL" id="MDM8562072.1"/>
    </source>
</evidence>
<feature type="binding site" evidence="6">
    <location>
        <position position="80"/>
    </location>
    <ligand>
        <name>[4Fe-4S] cluster</name>
        <dbReference type="ChEBI" id="CHEBI:49883"/>
        <label>2</label>
    </ligand>
</feature>
<comment type="cofactor">
    <cofactor evidence="6">
        <name>[4Fe-4S] cluster</name>
        <dbReference type="ChEBI" id="CHEBI:49883"/>
    </cofactor>
</comment>
<comment type="similarity">
    <text evidence="6">Belongs to the NapF family.</text>
</comment>
<dbReference type="Pfam" id="PF12838">
    <property type="entry name" value="Fer4_7"/>
    <property type="match status" value="1"/>
</dbReference>
<feature type="domain" description="4Fe-4S ferredoxin-type" evidence="7">
    <location>
        <begin position="59"/>
        <end position="90"/>
    </location>
</feature>
<gene>
    <name evidence="6 8" type="primary">napF</name>
    <name evidence="8" type="ORF">QUF54_01830</name>
</gene>
<keyword evidence="9" id="KW-1185">Reference proteome</keyword>
<name>A0ABT7VQX9_9GAMM</name>
<keyword evidence="6" id="KW-0963">Cytoplasm</keyword>
<protein>
    <recommendedName>
        <fullName evidence="6">Ferredoxin-type protein NapF</fullName>
    </recommendedName>
</protein>
<dbReference type="PANTHER" id="PTHR43687">
    <property type="entry name" value="ADENYLYLSULFATE REDUCTASE, BETA SUBUNIT"/>
    <property type="match status" value="1"/>
</dbReference>
<dbReference type="HAMAP" id="MF_02201">
    <property type="entry name" value="NapF"/>
    <property type="match status" value="1"/>
</dbReference>
<dbReference type="PROSITE" id="PS00198">
    <property type="entry name" value="4FE4S_FER_1"/>
    <property type="match status" value="2"/>
</dbReference>
<reference evidence="8" key="1">
    <citation type="submission" date="2023-06" db="EMBL/GenBank/DDBJ databases">
        <title>Uncultivated large filamentous bacteria from sulfidic sediments reveal new species and different genomic features in energy metabolism and defense.</title>
        <authorList>
            <person name="Fonseca A."/>
        </authorList>
    </citation>
    <scope>NUCLEOTIDE SEQUENCE</scope>
    <source>
        <strain evidence="8">HSG4</strain>
    </source>
</reference>
<dbReference type="InterPro" id="IPR050572">
    <property type="entry name" value="Fe-S_Ferredoxin"/>
</dbReference>
<dbReference type="InterPro" id="IPR004496">
    <property type="entry name" value="NapF"/>
</dbReference>